<name>A0ABU8YY75_9CYAN</name>
<keyword evidence="3" id="KW-1185">Reference proteome</keyword>
<proteinExistence type="predicted"/>
<evidence type="ECO:0000313" key="2">
    <source>
        <dbReference type="EMBL" id="MEK0189420.1"/>
    </source>
</evidence>
<keyword evidence="1" id="KW-0175">Coiled coil</keyword>
<feature type="coiled-coil region" evidence="1">
    <location>
        <begin position="135"/>
        <end position="162"/>
    </location>
</feature>
<dbReference type="RefSeq" id="WP_340542589.1">
    <property type="nucleotide sequence ID" value="NZ_JBBLXS010001227.1"/>
</dbReference>
<gene>
    <name evidence="2" type="ORF">WMG39_31935</name>
</gene>
<reference evidence="2 3" key="1">
    <citation type="journal article" date="2020" name="Harmful Algae">
        <title>Molecular and morphological characterization of a novel dihydroanatoxin-a producing Microcoleus species (cyanobacteria) from the Russian River, California, USA.</title>
        <authorList>
            <person name="Conklin K.Y."/>
            <person name="Stancheva R."/>
            <person name="Otten T.G."/>
            <person name="Fadness R."/>
            <person name="Boyer G.L."/>
            <person name="Read B."/>
            <person name="Zhang X."/>
            <person name="Sheath R.G."/>
        </authorList>
    </citation>
    <scope>NUCLEOTIDE SEQUENCE [LARGE SCALE GENOMIC DNA]</scope>
    <source>
        <strain evidence="2 3">PTRS2</strain>
    </source>
</reference>
<accession>A0ABU8YY75</accession>
<organism evidence="2 3">
    <name type="scientific">Microcoleus anatoxicus PTRS2</name>
    <dbReference type="NCBI Taxonomy" id="2705321"/>
    <lineage>
        <taxon>Bacteria</taxon>
        <taxon>Bacillati</taxon>
        <taxon>Cyanobacteriota</taxon>
        <taxon>Cyanophyceae</taxon>
        <taxon>Oscillatoriophycideae</taxon>
        <taxon>Oscillatoriales</taxon>
        <taxon>Microcoleaceae</taxon>
        <taxon>Microcoleus</taxon>
        <taxon>Microcoleus anatoxicus</taxon>
    </lineage>
</organism>
<protein>
    <submittedName>
        <fullName evidence="2">Uncharacterized protein</fullName>
    </submittedName>
</protein>
<feature type="non-terminal residue" evidence="2">
    <location>
        <position position="183"/>
    </location>
</feature>
<comment type="caution">
    <text evidence="2">The sequence shown here is derived from an EMBL/GenBank/DDBJ whole genome shotgun (WGS) entry which is preliminary data.</text>
</comment>
<feature type="non-terminal residue" evidence="2">
    <location>
        <position position="1"/>
    </location>
</feature>
<evidence type="ECO:0000256" key="1">
    <source>
        <dbReference type="SAM" id="Coils"/>
    </source>
</evidence>
<evidence type="ECO:0000313" key="3">
    <source>
        <dbReference type="Proteomes" id="UP001384579"/>
    </source>
</evidence>
<dbReference type="Proteomes" id="UP001384579">
    <property type="component" value="Unassembled WGS sequence"/>
</dbReference>
<sequence>TQVTATQSLLATRQAGEADRQQLADLQSQLKPVQENLQKGRSLQTSLAGTQQALAFTNLQIGNQNLVIQSAIDNDAGLAAAERSFLNLADASRQKTWYWNGSAWAYNAGEAAAARSHLQTASFIADERNKLWQRRQEAAKKINELTQKAAEQQSQIASLNSQLQALGGVPQLEAEFNRVQSAI</sequence>
<dbReference type="EMBL" id="JBBLXS010001227">
    <property type="protein sequence ID" value="MEK0189420.1"/>
    <property type="molecule type" value="Genomic_DNA"/>
</dbReference>